<dbReference type="Pfam" id="PF23892">
    <property type="entry name" value="Ig_CycH"/>
    <property type="match status" value="1"/>
</dbReference>
<reference evidence="9 10" key="1">
    <citation type="journal article" date="2014" name="Genome Announc.">
        <title>Draft Genome Sequence of Moraxella bovoculi Strain 237T (ATCC BAA-1259T) Isolated from a Calf with Infectious Bovine Keratoconjunctivitis.</title>
        <authorList>
            <person name="Calcutt M.J."/>
            <person name="Foecking M.F."/>
            <person name="Martin N.T."/>
            <person name="Mhlanga-Mutangadura T."/>
            <person name="Reilly T.J."/>
        </authorList>
    </citation>
    <scope>NUCLEOTIDE SEQUENCE [LARGE SCALE GENOMIC DNA]</scope>
    <source>
        <strain evidence="9 10">237</strain>
    </source>
</reference>
<dbReference type="InterPro" id="IPR056412">
    <property type="entry name" value="Ig_CycH"/>
</dbReference>
<evidence type="ECO:0000256" key="1">
    <source>
        <dbReference type="ARBA" id="ARBA00004196"/>
    </source>
</evidence>
<dbReference type="InterPro" id="IPR011990">
    <property type="entry name" value="TPR-like_helical_dom_sf"/>
</dbReference>
<dbReference type="InterPro" id="IPR051263">
    <property type="entry name" value="C-type_cytochrome_biogenesis"/>
</dbReference>
<dbReference type="EMBL" id="AOMT01000005">
    <property type="protein sequence ID" value="KDN25651.1"/>
    <property type="molecule type" value="Genomic_DNA"/>
</dbReference>
<accession>A0A066UE45</accession>
<dbReference type="SUPFAM" id="SSF48452">
    <property type="entry name" value="TPR-like"/>
    <property type="match status" value="1"/>
</dbReference>
<proteinExistence type="predicted"/>
<comment type="subcellular location">
    <subcellularLocation>
        <location evidence="1">Cell envelope</location>
    </subcellularLocation>
</comment>
<dbReference type="NCBIfam" id="TIGR03142">
    <property type="entry name" value="cytochro_ccmI"/>
    <property type="match status" value="1"/>
</dbReference>
<dbReference type="InterPro" id="IPR056413">
    <property type="entry name" value="TPR_CcmH_CycH"/>
</dbReference>
<evidence type="ECO:0000259" key="8">
    <source>
        <dbReference type="Pfam" id="PF23914"/>
    </source>
</evidence>
<keyword evidence="2" id="KW-0677">Repeat</keyword>
<keyword evidence="3" id="KW-0201">Cytochrome c-type biogenesis</keyword>
<dbReference type="GO" id="GO:0005886">
    <property type="term" value="C:plasma membrane"/>
    <property type="evidence" value="ECO:0007669"/>
    <property type="project" value="TreeGrafter"/>
</dbReference>
<dbReference type="eggNOG" id="COG4235">
    <property type="taxonomic scope" value="Bacteria"/>
</dbReference>
<feature type="transmembrane region" description="Helical" evidence="6">
    <location>
        <begin position="97"/>
        <end position="114"/>
    </location>
</feature>
<evidence type="ECO:0000256" key="5">
    <source>
        <dbReference type="PROSITE-ProRule" id="PRU00339"/>
    </source>
</evidence>
<keyword evidence="10" id="KW-1185">Reference proteome</keyword>
<evidence type="ECO:0000256" key="3">
    <source>
        <dbReference type="ARBA" id="ARBA00022748"/>
    </source>
</evidence>
<dbReference type="Pfam" id="PF23914">
    <property type="entry name" value="TPR_CcmH_CycH"/>
    <property type="match status" value="1"/>
</dbReference>
<gene>
    <name evidence="9" type="ORF">MBO_00565</name>
</gene>
<dbReference type="InterPro" id="IPR017560">
    <property type="entry name" value="Cyt_c_biogenesis_CcmI"/>
</dbReference>
<name>A0A066UE45_9GAMM</name>
<evidence type="ECO:0000259" key="7">
    <source>
        <dbReference type="Pfam" id="PF23892"/>
    </source>
</evidence>
<dbReference type="PANTHER" id="PTHR47870:SF1">
    <property type="entry name" value="CYTOCHROME C-TYPE BIOGENESIS PROTEIN CCMH"/>
    <property type="match status" value="1"/>
</dbReference>
<protein>
    <submittedName>
        <fullName evidence="9">Cytochrome c-type biogenesis protein CcmI</fullName>
    </submittedName>
</protein>
<dbReference type="GO" id="GO:0030313">
    <property type="term" value="C:cell envelope"/>
    <property type="evidence" value="ECO:0007669"/>
    <property type="project" value="UniProtKB-SubCell"/>
</dbReference>
<dbReference type="RefSeq" id="WP_036361956.1">
    <property type="nucleotide sequence ID" value="NZ_AOMT01000005.1"/>
</dbReference>
<dbReference type="OrthoDB" id="9776053at2"/>
<feature type="transmembrane region" description="Helical" evidence="6">
    <location>
        <begin position="6"/>
        <end position="28"/>
    </location>
</feature>
<evidence type="ECO:0000256" key="2">
    <source>
        <dbReference type="ARBA" id="ARBA00022737"/>
    </source>
</evidence>
<keyword evidence="6" id="KW-0812">Transmembrane</keyword>
<dbReference type="GO" id="GO:0017004">
    <property type="term" value="P:cytochrome complex assembly"/>
    <property type="evidence" value="ECO:0007669"/>
    <property type="project" value="UniProtKB-KW"/>
</dbReference>
<keyword evidence="6" id="KW-0472">Membrane</keyword>
<feature type="domain" description="Cytochrome c-type biogenesis protein H TPR" evidence="8">
    <location>
        <begin position="150"/>
        <end position="276"/>
    </location>
</feature>
<dbReference type="PROSITE" id="PS50005">
    <property type="entry name" value="TPR"/>
    <property type="match status" value="1"/>
</dbReference>
<evidence type="ECO:0000256" key="4">
    <source>
        <dbReference type="ARBA" id="ARBA00022803"/>
    </source>
</evidence>
<comment type="caution">
    <text evidence="9">The sequence shown here is derived from an EMBL/GenBank/DDBJ whole genome shotgun (WGS) entry which is preliminary data.</text>
</comment>
<dbReference type="AlphaFoldDB" id="A0A066UE45"/>
<dbReference type="Gene3D" id="1.25.40.10">
    <property type="entry name" value="Tetratricopeptide repeat domain"/>
    <property type="match status" value="1"/>
</dbReference>
<sequence>MTPSLLLFFTLCALLCVLIALVVIYPWLKGRVVNDNRLMSVNVEVFNSRIAELDADKAVGAIDEVYYEAQSTELKRQLLAAQAQSQSYAPVGFKSRLIVMVWIPLLAALAYLTTSDRTSVYKLWEAKDSVGQVADDLLTGKIDVPPEWATKDSAALISAMQTNVHANAFDANRWMRLFELFTALEAKPQALEALSRAHRLDPDNIEIAMTYAQSSFFANNGKLDTTARNVLIDILRKNPDHEGAQMLMAMGETRAGNFTNAKAWIHKLRSKIAASSGNRSEALASLDELLANIESQEAKATQGVNVTVSVSDQMLPQIKESDALFVSISSVNGGAPYAVKRLPVSSIRGGRAVVSLSDLDAMMPTRTLTLGRESDELVVNARISHSGGAVFESGDMAANPVVLNKTQNAVNLTISQIVP</sequence>
<organism evidence="9 10">
    <name type="scientific">Moraxella bovoculi 237</name>
    <dbReference type="NCBI Taxonomy" id="743974"/>
    <lineage>
        <taxon>Bacteria</taxon>
        <taxon>Pseudomonadati</taxon>
        <taxon>Pseudomonadota</taxon>
        <taxon>Gammaproteobacteria</taxon>
        <taxon>Moraxellales</taxon>
        <taxon>Moraxellaceae</taxon>
        <taxon>Moraxella</taxon>
    </lineage>
</organism>
<dbReference type="InterPro" id="IPR019734">
    <property type="entry name" value="TPR_rpt"/>
</dbReference>
<feature type="repeat" description="TPR" evidence="5">
    <location>
        <begin position="171"/>
        <end position="204"/>
    </location>
</feature>
<evidence type="ECO:0000256" key="6">
    <source>
        <dbReference type="SAM" id="Phobius"/>
    </source>
</evidence>
<keyword evidence="4 5" id="KW-0802">TPR repeat</keyword>
<dbReference type="Proteomes" id="UP000035860">
    <property type="component" value="Unassembled WGS sequence"/>
</dbReference>
<evidence type="ECO:0000313" key="10">
    <source>
        <dbReference type="Proteomes" id="UP000035860"/>
    </source>
</evidence>
<evidence type="ECO:0000313" key="9">
    <source>
        <dbReference type="EMBL" id="KDN25651.1"/>
    </source>
</evidence>
<feature type="domain" description="Cytochrome c-type biogenesis protein H Ig-like" evidence="7">
    <location>
        <begin position="304"/>
        <end position="414"/>
    </location>
</feature>
<dbReference type="PANTHER" id="PTHR47870">
    <property type="entry name" value="CYTOCHROME C-TYPE BIOGENESIS PROTEIN CCMH"/>
    <property type="match status" value="1"/>
</dbReference>
<keyword evidence="6" id="KW-1133">Transmembrane helix</keyword>